<dbReference type="Proteomes" id="UP001230649">
    <property type="component" value="Unassembled WGS sequence"/>
</dbReference>
<gene>
    <name evidence="1" type="ORF">QFC20_002497</name>
</gene>
<accession>A0ACC2WK19</accession>
<comment type="caution">
    <text evidence="1">The sequence shown here is derived from an EMBL/GenBank/DDBJ whole genome shotgun (WGS) entry which is preliminary data.</text>
</comment>
<dbReference type="EMBL" id="JASBWS010000018">
    <property type="protein sequence ID" value="KAJ9111525.1"/>
    <property type="molecule type" value="Genomic_DNA"/>
</dbReference>
<evidence type="ECO:0000313" key="2">
    <source>
        <dbReference type="Proteomes" id="UP001230649"/>
    </source>
</evidence>
<keyword evidence="2" id="KW-1185">Reference proteome</keyword>
<name>A0ACC2WK19_9TREE</name>
<reference evidence="1" key="1">
    <citation type="submission" date="2023-04" db="EMBL/GenBank/DDBJ databases">
        <title>Draft Genome sequencing of Naganishia species isolated from polar environments using Oxford Nanopore Technology.</title>
        <authorList>
            <person name="Leo P."/>
            <person name="Venkateswaran K."/>
        </authorList>
    </citation>
    <scope>NUCLEOTIDE SEQUENCE</scope>
    <source>
        <strain evidence="1">MNA-CCFEE 5262</strain>
    </source>
</reference>
<evidence type="ECO:0000313" key="1">
    <source>
        <dbReference type="EMBL" id="KAJ9111525.1"/>
    </source>
</evidence>
<sequence length="143" mass="16052">MSRSRMYRDGFRLLAWIPVGIFFTRHIYSVATISGASMQPTFNPAFASSPLHHDVVLLDRWTVGLNIFRRGDVVTLWYGPVPLGLITARVTHLLWPMNRFGPVPPGPETEKGRVRRLGPARVVKGAEGTGRTVLQQCEEGWEP</sequence>
<protein>
    <submittedName>
        <fullName evidence="1">Uncharacterized protein</fullName>
    </submittedName>
</protein>
<organism evidence="1 2">
    <name type="scientific">Naganishia adeliensis</name>
    <dbReference type="NCBI Taxonomy" id="92952"/>
    <lineage>
        <taxon>Eukaryota</taxon>
        <taxon>Fungi</taxon>
        <taxon>Dikarya</taxon>
        <taxon>Basidiomycota</taxon>
        <taxon>Agaricomycotina</taxon>
        <taxon>Tremellomycetes</taxon>
        <taxon>Filobasidiales</taxon>
        <taxon>Filobasidiaceae</taxon>
        <taxon>Naganishia</taxon>
    </lineage>
</organism>
<proteinExistence type="predicted"/>